<dbReference type="PATRIC" id="fig|83552.4.peg.205"/>
<proteinExistence type="predicted"/>
<dbReference type="EMBL" id="JSAM01000013">
    <property type="protein sequence ID" value="KIA78605.1"/>
    <property type="molecule type" value="Genomic_DNA"/>
</dbReference>
<organism evidence="1 2">
    <name type="scientific">Parachlamydia acanthamoebae</name>
    <dbReference type="NCBI Taxonomy" id="83552"/>
    <lineage>
        <taxon>Bacteria</taxon>
        <taxon>Pseudomonadati</taxon>
        <taxon>Chlamydiota</taxon>
        <taxon>Chlamydiia</taxon>
        <taxon>Parachlamydiales</taxon>
        <taxon>Parachlamydiaceae</taxon>
        <taxon>Parachlamydia</taxon>
    </lineage>
</organism>
<comment type="caution">
    <text evidence="1">The sequence shown here is derived from an EMBL/GenBank/DDBJ whole genome shotgun (WGS) entry which is preliminary data.</text>
</comment>
<protein>
    <submittedName>
        <fullName evidence="1">Uncharacterized protein</fullName>
    </submittedName>
</protein>
<evidence type="ECO:0000313" key="2">
    <source>
        <dbReference type="Proteomes" id="UP000031307"/>
    </source>
</evidence>
<dbReference type="RefSeq" id="WP_013924541.1">
    <property type="nucleotide sequence ID" value="NZ_BAWW01000003.1"/>
</dbReference>
<dbReference type="AlphaFoldDB" id="A0A0C1CCM0"/>
<gene>
    <name evidence="1" type="ORF">DB43_DS00320</name>
</gene>
<reference evidence="1 2" key="1">
    <citation type="journal article" date="2014" name="Mol. Biol. Evol.">
        <title>Massive expansion of Ubiquitination-related gene families within the Chlamydiae.</title>
        <authorList>
            <person name="Domman D."/>
            <person name="Collingro A."/>
            <person name="Lagkouvardos I."/>
            <person name="Gehre L."/>
            <person name="Weinmaier T."/>
            <person name="Rattei T."/>
            <person name="Subtil A."/>
            <person name="Horn M."/>
        </authorList>
    </citation>
    <scope>NUCLEOTIDE SEQUENCE [LARGE SCALE GENOMIC DNA]</scope>
    <source>
        <strain evidence="1 2">OEW1</strain>
    </source>
</reference>
<name>A0A0C1CCM0_9BACT</name>
<sequence>MSNPSNSAMLYNSSLEFLMIGRTIKETTTENIKKKALQMASSCHFQVSSISRLARQLASEASKNFEYQLRAEFEAHSFSNYHLLEIKLSQYIESGRQFFFSEVYGDLRKLMLEEANKKNTHLAMKV</sequence>
<dbReference type="Proteomes" id="UP000031307">
    <property type="component" value="Unassembled WGS sequence"/>
</dbReference>
<evidence type="ECO:0000313" key="1">
    <source>
        <dbReference type="EMBL" id="KIA78605.1"/>
    </source>
</evidence>
<accession>A0A0C1CCM0</accession>